<organism evidence="1">
    <name type="scientific">marine sediment metagenome</name>
    <dbReference type="NCBI Taxonomy" id="412755"/>
    <lineage>
        <taxon>unclassified sequences</taxon>
        <taxon>metagenomes</taxon>
        <taxon>ecological metagenomes</taxon>
    </lineage>
</organism>
<evidence type="ECO:0000313" key="1">
    <source>
        <dbReference type="EMBL" id="KKN63203.1"/>
    </source>
</evidence>
<dbReference type="SUPFAM" id="SSF53756">
    <property type="entry name" value="UDP-Glycosyltransferase/glycogen phosphorylase"/>
    <property type="match status" value="2"/>
</dbReference>
<dbReference type="InterPro" id="IPR051199">
    <property type="entry name" value="LPS_LOS_Heptosyltrfase"/>
</dbReference>
<dbReference type="GO" id="GO:0005829">
    <property type="term" value="C:cytosol"/>
    <property type="evidence" value="ECO:0007669"/>
    <property type="project" value="TreeGrafter"/>
</dbReference>
<dbReference type="PANTHER" id="PTHR30160">
    <property type="entry name" value="TETRAACYLDISACCHARIDE 4'-KINASE-RELATED"/>
    <property type="match status" value="1"/>
</dbReference>
<dbReference type="EMBL" id="LAZR01000597">
    <property type="protein sequence ID" value="KKN63203.1"/>
    <property type="molecule type" value="Genomic_DNA"/>
</dbReference>
<name>A0A0F9VBK5_9ZZZZ</name>
<dbReference type="PANTHER" id="PTHR30160:SF1">
    <property type="entry name" value="LIPOPOLYSACCHARIDE 1,2-N-ACETYLGLUCOSAMINETRANSFERASE-RELATED"/>
    <property type="match status" value="1"/>
</dbReference>
<accession>A0A0F9VBK5</accession>
<dbReference type="GO" id="GO:0008713">
    <property type="term" value="F:ADP-heptose-lipopolysaccharide heptosyltransferase activity"/>
    <property type="evidence" value="ECO:0007669"/>
    <property type="project" value="TreeGrafter"/>
</dbReference>
<dbReference type="GO" id="GO:0009244">
    <property type="term" value="P:lipopolysaccharide core region biosynthetic process"/>
    <property type="evidence" value="ECO:0007669"/>
    <property type="project" value="TreeGrafter"/>
</dbReference>
<gene>
    <name evidence="1" type="ORF">LCGC14_0503930</name>
</gene>
<reference evidence="1" key="1">
    <citation type="journal article" date="2015" name="Nature">
        <title>Complex archaea that bridge the gap between prokaryotes and eukaryotes.</title>
        <authorList>
            <person name="Spang A."/>
            <person name="Saw J.H."/>
            <person name="Jorgensen S.L."/>
            <person name="Zaremba-Niedzwiedzka K."/>
            <person name="Martijn J."/>
            <person name="Lind A.E."/>
            <person name="van Eijk R."/>
            <person name="Schleper C."/>
            <person name="Guy L."/>
            <person name="Ettema T.J."/>
        </authorList>
    </citation>
    <scope>NUCLEOTIDE SEQUENCE</scope>
</reference>
<protein>
    <submittedName>
        <fullName evidence="1">Uncharacterized protein</fullName>
    </submittedName>
</protein>
<dbReference type="AlphaFoldDB" id="A0A0F9VBK5"/>
<proteinExistence type="predicted"/>
<dbReference type="Gene3D" id="3.40.50.2000">
    <property type="entry name" value="Glycogen Phosphorylase B"/>
    <property type="match status" value="2"/>
</dbReference>
<sequence>MGNSESIACERVVDGRGDMIMLRAGLVASIEKRPYCVHYLYCQRDLIPMVSDIDRLTTVAVPGRTVSQRHAVAKEMIESYGHDTYVNLNNCCLEHEVKYQPNVSLSRQELFCRALDVEFDPNNYKVKFSSEEMAFGMSFLSKLNLPIIGLHIKPAMIWRVYPYMDWLIKVISRDIKGTLVTVDSNFQYKGRRNNVVSLLEPDIRKVWATMSLMNVGLGIDSFGCHAWGSTGVDIYGIFGSTDPEIFLQYSVKTAWAPLTKLCPIKQRCWYKQCGSPNDHDPLKPPKCLSVLWPTTIWKDAVAKLDLYDYIKKPKQIEKIKLHTDKAFVQRVNSIQITPKHSDSIAILLLEGLGGTTAASDYAKKVYGFSKRKSYLFVRKHEDLFLDNPYVDGIECVGDGDYGDYLSSITPLFEATIVAKTGLGRWIHTNGFKPPIIPNTILKSAFDDLPNNTKDLEGYGKNFIQVTNYSLGFFSNKIENYVYYMGEYDGLPRNFIVVSNGVDIDHRGVSQTKSWPLEYWHQLHQYIDFPLVQVGTEYDKKIHGVIDLRSKTTIPQLLYILSRSVAIVCQEGGLMHLGHAVSHRNVFVMRGPTAGNFYRYPGHYCIDSTVCKTCYWDTPNWWFKCPKNMGAVCMKSILPEDVGRIAMNELRRTGGYK</sequence>
<comment type="caution">
    <text evidence="1">The sequence shown here is derived from an EMBL/GenBank/DDBJ whole genome shotgun (WGS) entry which is preliminary data.</text>
</comment>